<dbReference type="VEuPathDB" id="TriTrypDB:TvY486_1007060"/>
<reference evidence="2" key="1">
    <citation type="journal article" date="2012" name="Proc. Natl. Acad. Sci. U.S.A.">
        <title>Antigenic diversity is generated by distinct evolutionary mechanisms in African trypanosome species.</title>
        <authorList>
            <person name="Jackson A.P."/>
            <person name="Berry A."/>
            <person name="Aslett M."/>
            <person name="Allison H.C."/>
            <person name="Burton P."/>
            <person name="Vavrova-Anderson J."/>
            <person name="Brown R."/>
            <person name="Browne H."/>
            <person name="Corton N."/>
            <person name="Hauser H."/>
            <person name="Gamble J."/>
            <person name="Gilderthorp R."/>
            <person name="Marcello L."/>
            <person name="McQuillan J."/>
            <person name="Otto T.D."/>
            <person name="Quail M.A."/>
            <person name="Sanders M.J."/>
            <person name="van Tonder A."/>
            <person name="Ginger M.L."/>
            <person name="Field M.C."/>
            <person name="Barry J.D."/>
            <person name="Hertz-Fowler C."/>
            <person name="Berriman M."/>
        </authorList>
    </citation>
    <scope>NUCLEOTIDE SEQUENCE</scope>
    <source>
        <strain evidence="2">Y486</strain>
    </source>
</reference>
<organism evidence="2">
    <name type="scientific">Trypanosoma vivax (strain Y486)</name>
    <dbReference type="NCBI Taxonomy" id="1055687"/>
    <lineage>
        <taxon>Eukaryota</taxon>
        <taxon>Discoba</taxon>
        <taxon>Euglenozoa</taxon>
        <taxon>Kinetoplastea</taxon>
        <taxon>Metakinetoplastina</taxon>
        <taxon>Trypanosomatida</taxon>
        <taxon>Trypanosomatidae</taxon>
        <taxon>Trypanosoma</taxon>
        <taxon>Duttonella</taxon>
    </lineage>
</organism>
<feature type="region of interest" description="Disordered" evidence="1">
    <location>
        <begin position="217"/>
        <end position="238"/>
    </location>
</feature>
<evidence type="ECO:0000313" key="2">
    <source>
        <dbReference type="EMBL" id="CCC51659.1"/>
    </source>
</evidence>
<dbReference type="OMA" id="SEDCRIN"/>
<feature type="compositionally biased region" description="Polar residues" evidence="1">
    <location>
        <begin position="10"/>
        <end position="23"/>
    </location>
</feature>
<name>G0U702_TRYVY</name>
<dbReference type="AlphaFoldDB" id="G0U702"/>
<evidence type="ECO:0000256" key="1">
    <source>
        <dbReference type="SAM" id="MobiDB-lite"/>
    </source>
</evidence>
<dbReference type="EMBL" id="HE573026">
    <property type="protein sequence ID" value="CCC51659.1"/>
    <property type="molecule type" value="Genomic_DNA"/>
</dbReference>
<protein>
    <submittedName>
        <fullName evidence="2">Uncharacterized protein</fullName>
    </submittedName>
</protein>
<gene>
    <name evidence="2" type="ORF">TVY486_1007060</name>
</gene>
<proteinExistence type="predicted"/>
<accession>G0U702</accession>
<feature type="region of interest" description="Disordered" evidence="1">
    <location>
        <begin position="1"/>
        <end position="25"/>
    </location>
</feature>
<sequence length="238" mass="27071">MHSEDCRINAGNSTAPPSVCNESRTPRTRACGEMIEQRITHTKMWLVRMNKRMRKNEKKRSFERESAALLFSALRASSALLTEGTSERRPLRRGRHRPRRYCCALISFLDGTPFMTPQDLCRYNTAVAEGLSDDQLELVRLHVFDYDEDAFAELLYADDVIQEEEMKKEQRAPYSSAVEAPRSVQLFNEKSRWAMERLFAAPGGLVDAVIRSAQNVPTTVDDMDDDGVGSWEDNSVST</sequence>